<organism evidence="1 2">
    <name type="scientific">Pandoraea sputorum</name>
    <dbReference type="NCBI Taxonomy" id="93222"/>
    <lineage>
        <taxon>Bacteria</taxon>
        <taxon>Pseudomonadati</taxon>
        <taxon>Pseudomonadota</taxon>
        <taxon>Betaproteobacteria</taxon>
        <taxon>Burkholderiales</taxon>
        <taxon>Burkholderiaceae</taxon>
        <taxon>Pandoraea</taxon>
    </lineage>
</organism>
<accession>A0A239SAX6</accession>
<evidence type="ECO:0000313" key="2">
    <source>
        <dbReference type="Proteomes" id="UP000215126"/>
    </source>
</evidence>
<dbReference type="Proteomes" id="UP000215126">
    <property type="component" value="Chromosome 1"/>
</dbReference>
<sequence>MPTTRFNASRHSRRSLRASLSRHRVAIRATALVLGVAAGLSAVSVSAQQEPMRRRAAQPPLFATPASGAEAGTAPAADINRDVRPALEAANLWLGLADINRGQQSWDQAAPVFQRAISAEDWAANLQTARGPLGKVKSRKTLDAVFTRTLPGQPDGEYVVIQYGTVFEHKAEAHEMVTMVFGLDGRWRVAGYLVR</sequence>
<keyword evidence="2" id="KW-1185">Reference proteome</keyword>
<evidence type="ECO:0000313" key="1">
    <source>
        <dbReference type="EMBL" id="SNU82560.1"/>
    </source>
</evidence>
<evidence type="ECO:0008006" key="3">
    <source>
        <dbReference type="Google" id="ProtNLM"/>
    </source>
</evidence>
<reference evidence="1 2" key="1">
    <citation type="submission" date="2017-06" db="EMBL/GenBank/DDBJ databases">
        <authorList>
            <consortium name="Pathogen Informatics"/>
        </authorList>
    </citation>
    <scope>NUCLEOTIDE SEQUENCE [LARGE SCALE GENOMIC DNA]</scope>
    <source>
        <strain evidence="1 2">NCTC13161</strain>
    </source>
</reference>
<dbReference type="STRING" id="93222.NA29_09535"/>
<dbReference type="InterPro" id="IPR025091">
    <property type="entry name" value="DUF4019"/>
</dbReference>
<dbReference type="EMBL" id="LT906435">
    <property type="protein sequence ID" value="SNU82560.1"/>
    <property type="molecule type" value="Genomic_DNA"/>
</dbReference>
<gene>
    <name evidence="1" type="ORF">SAMEA4530655_01049</name>
</gene>
<dbReference type="Pfam" id="PF13211">
    <property type="entry name" value="DUF4019"/>
    <property type="match status" value="1"/>
</dbReference>
<protein>
    <recommendedName>
        <fullName evidence="3">DUF4019 domain-containing protein</fullName>
    </recommendedName>
</protein>
<proteinExistence type="predicted"/>
<name>A0A239SAX6_9BURK</name>
<dbReference type="GeneID" id="88093730"/>
<dbReference type="AlphaFoldDB" id="A0A239SAX6"/>
<dbReference type="RefSeq" id="WP_095178412.1">
    <property type="nucleotide sequence ID" value="NZ_CABPRX010000005.1"/>
</dbReference>
<dbReference type="OrthoDB" id="21915at2"/>